<keyword evidence="3 8" id="KW-0507">mRNA processing</keyword>
<dbReference type="PROSITE" id="PS00517">
    <property type="entry name" value="RNASE_3_1"/>
    <property type="match status" value="1"/>
</dbReference>
<keyword evidence="4 8" id="KW-0540">Nuclease</keyword>
<dbReference type="GeneID" id="90766889"/>
<dbReference type="GO" id="GO:0006397">
    <property type="term" value="P:mRNA processing"/>
    <property type="evidence" value="ECO:0007669"/>
    <property type="project" value="UniProtKB-UniRule"/>
</dbReference>
<feature type="domain" description="RNase III" evidence="10">
    <location>
        <begin position="16"/>
        <end position="141"/>
    </location>
</feature>
<comment type="subunit">
    <text evidence="8">Homodimer.</text>
</comment>
<evidence type="ECO:0000256" key="3">
    <source>
        <dbReference type="ARBA" id="ARBA00022664"/>
    </source>
</evidence>
<comment type="function">
    <text evidence="8">Digests double-stranded RNA. Involved in the processing of primary rRNA transcript to yield the immediate precursors to the large and small rRNAs (23S and 16S). Processes some mRNAs, and tRNAs when they are encoded in the rRNA operon. Processes pre-crRNA and tracrRNA of type II CRISPR loci if present in the organism.</text>
</comment>
<evidence type="ECO:0000256" key="5">
    <source>
        <dbReference type="ARBA" id="ARBA00022759"/>
    </source>
</evidence>
<dbReference type="GO" id="GO:0019843">
    <property type="term" value="F:rRNA binding"/>
    <property type="evidence" value="ECO:0007669"/>
    <property type="project" value="UniProtKB-KW"/>
</dbReference>
<dbReference type="NCBIfam" id="TIGR02191">
    <property type="entry name" value="RNaseIII"/>
    <property type="match status" value="1"/>
</dbReference>
<dbReference type="PANTHER" id="PTHR11207:SF0">
    <property type="entry name" value="RIBONUCLEASE 3"/>
    <property type="match status" value="1"/>
</dbReference>
<dbReference type="GO" id="GO:0046872">
    <property type="term" value="F:metal ion binding"/>
    <property type="evidence" value="ECO:0007669"/>
    <property type="project" value="UniProtKB-KW"/>
</dbReference>
<evidence type="ECO:0000256" key="6">
    <source>
        <dbReference type="ARBA" id="ARBA00022801"/>
    </source>
</evidence>
<evidence type="ECO:0000256" key="2">
    <source>
        <dbReference type="ARBA" id="ARBA00010183"/>
    </source>
</evidence>
<dbReference type="SMART" id="SM00535">
    <property type="entry name" value="RIBOc"/>
    <property type="match status" value="1"/>
</dbReference>
<dbReference type="InterPro" id="IPR014720">
    <property type="entry name" value="dsRBD_dom"/>
</dbReference>
<dbReference type="GO" id="GO:0004525">
    <property type="term" value="F:ribonuclease III activity"/>
    <property type="evidence" value="ECO:0007669"/>
    <property type="project" value="UniProtKB-UniRule"/>
</dbReference>
<evidence type="ECO:0000256" key="8">
    <source>
        <dbReference type="HAMAP-Rule" id="MF_00104"/>
    </source>
</evidence>
<dbReference type="EMBL" id="CP036532">
    <property type="protein sequence ID" value="QBK30233.1"/>
    <property type="molecule type" value="Genomic_DNA"/>
</dbReference>
<evidence type="ECO:0000256" key="4">
    <source>
        <dbReference type="ARBA" id="ARBA00022722"/>
    </source>
</evidence>
<reference evidence="11 12" key="1">
    <citation type="journal article" date="2017" name="Int. J. Syst. Evol. Microbiol.">
        <title>Roseitalea porphyridii gen. nov., sp. nov., isolated from a red alga, and reclassification of Hoeflea suaedae Chung et al. 2013 as Pseudohoeflea suaedae gen. nov., comb. nov.</title>
        <authorList>
            <person name="Hyeon J.W."/>
            <person name="Jeong S.E."/>
            <person name="Baek K."/>
            <person name="Jeon C.O."/>
        </authorList>
    </citation>
    <scope>NUCLEOTIDE SEQUENCE [LARGE SCALE GENOMIC DNA]</scope>
    <source>
        <strain evidence="11 12">MA7-20</strain>
    </source>
</reference>
<feature type="binding site" evidence="8">
    <location>
        <position position="130"/>
    </location>
    <ligand>
        <name>Mg(2+)</name>
        <dbReference type="ChEBI" id="CHEBI:18420"/>
    </ligand>
</feature>
<dbReference type="SMART" id="SM00358">
    <property type="entry name" value="DSRM"/>
    <property type="match status" value="1"/>
</dbReference>
<sequence length="243" mass="26463">MTTGSAAEPPVSDATLAHLHRVTGHAFADLERLDRALTHSSARARTGTDYERLEFLGDRVLGLCVAELLFAEFRDADEGELSVRLNALVNSETLASVADELGLTPFIRTGADMGDIGSARLKSVRADVVEALIATIYLDGGLEAARAFITRCWTERARHVMAARRDAKTELQEWTHKTFSETPSYRVVGRDGPDHAPSFTVEVRIGKLRPEQATGPSKRQAEQLAATALLIREGIWPVDGLAS</sequence>
<organism evidence="11 12">
    <name type="scientific">Roseitalea porphyridii</name>
    <dbReference type="NCBI Taxonomy" id="1852022"/>
    <lineage>
        <taxon>Bacteria</taxon>
        <taxon>Pseudomonadati</taxon>
        <taxon>Pseudomonadota</taxon>
        <taxon>Alphaproteobacteria</taxon>
        <taxon>Hyphomicrobiales</taxon>
        <taxon>Ahrensiaceae</taxon>
        <taxon>Roseitalea</taxon>
    </lineage>
</organism>
<dbReference type="GO" id="GO:0010468">
    <property type="term" value="P:regulation of gene expression"/>
    <property type="evidence" value="ECO:0007669"/>
    <property type="project" value="TreeGrafter"/>
</dbReference>
<comment type="cofactor">
    <cofactor evidence="8">
        <name>Mg(2+)</name>
        <dbReference type="ChEBI" id="CHEBI:18420"/>
    </cofactor>
</comment>
<keyword evidence="8" id="KW-0698">rRNA processing</keyword>
<keyword evidence="8" id="KW-0963">Cytoplasm</keyword>
<evidence type="ECO:0000256" key="7">
    <source>
        <dbReference type="ARBA" id="ARBA00022884"/>
    </source>
</evidence>
<dbReference type="InterPro" id="IPR000999">
    <property type="entry name" value="RNase_III_dom"/>
</dbReference>
<feature type="binding site" evidence="8">
    <location>
        <position position="127"/>
    </location>
    <ligand>
        <name>Mg(2+)</name>
        <dbReference type="ChEBI" id="CHEBI:18420"/>
    </ligand>
</feature>
<keyword evidence="8" id="KW-0699">rRNA-binding</keyword>
<dbReference type="KEGG" id="rpod:E0E05_06230"/>
<feature type="active site" evidence="8">
    <location>
        <position position="130"/>
    </location>
</feature>
<keyword evidence="8" id="KW-0460">Magnesium</keyword>
<feature type="active site" evidence="8">
    <location>
        <position position="58"/>
    </location>
</feature>
<dbReference type="PANTHER" id="PTHR11207">
    <property type="entry name" value="RIBONUCLEASE III"/>
    <property type="match status" value="1"/>
</dbReference>
<protein>
    <recommendedName>
        <fullName evidence="8">Ribonuclease 3</fullName>
        <ecNumber evidence="8">3.1.26.3</ecNumber>
    </recommendedName>
    <alternativeName>
        <fullName evidence="8">Ribonuclease III</fullName>
        <shortName evidence="8">RNase III</shortName>
    </alternativeName>
</protein>
<comment type="catalytic activity">
    <reaction evidence="1 8">
        <text>Endonucleolytic cleavage to 5'-phosphomonoester.</text>
        <dbReference type="EC" id="3.1.26.3"/>
    </reaction>
</comment>
<keyword evidence="8" id="KW-0819">tRNA processing</keyword>
<evidence type="ECO:0000259" key="10">
    <source>
        <dbReference type="PROSITE" id="PS50142"/>
    </source>
</evidence>
<evidence type="ECO:0000259" key="9">
    <source>
        <dbReference type="PROSITE" id="PS50137"/>
    </source>
</evidence>
<dbReference type="HAMAP" id="MF_00104">
    <property type="entry name" value="RNase_III"/>
    <property type="match status" value="1"/>
</dbReference>
<dbReference type="AlphaFoldDB" id="A0A4P6V091"/>
<proteinExistence type="inferred from homology"/>
<dbReference type="CDD" id="cd10845">
    <property type="entry name" value="DSRM_RNAse_III_family"/>
    <property type="match status" value="1"/>
</dbReference>
<feature type="binding site" evidence="8">
    <location>
        <position position="54"/>
    </location>
    <ligand>
        <name>Mg(2+)</name>
        <dbReference type="ChEBI" id="CHEBI:18420"/>
    </ligand>
</feature>
<dbReference type="GO" id="GO:0003725">
    <property type="term" value="F:double-stranded RNA binding"/>
    <property type="evidence" value="ECO:0007669"/>
    <property type="project" value="TreeGrafter"/>
</dbReference>
<dbReference type="EC" id="3.1.26.3" evidence="8"/>
<evidence type="ECO:0000313" key="12">
    <source>
        <dbReference type="Proteomes" id="UP000293719"/>
    </source>
</evidence>
<accession>A0A4P6V091</accession>
<dbReference type="GO" id="GO:0005737">
    <property type="term" value="C:cytoplasm"/>
    <property type="evidence" value="ECO:0007669"/>
    <property type="project" value="UniProtKB-SubCell"/>
</dbReference>
<dbReference type="SUPFAM" id="SSF54768">
    <property type="entry name" value="dsRNA-binding domain-like"/>
    <property type="match status" value="1"/>
</dbReference>
<name>A0A4P6V091_9HYPH</name>
<dbReference type="SUPFAM" id="SSF69065">
    <property type="entry name" value="RNase III domain-like"/>
    <property type="match status" value="1"/>
</dbReference>
<dbReference type="Pfam" id="PF14622">
    <property type="entry name" value="Ribonucleas_3_3"/>
    <property type="match status" value="1"/>
</dbReference>
<dbReference type="OrthoDB" id="9805026at2"/>
<evidence type="ECO:0000313" key="11">
    <source>
        <dbReference type="EMBL" id="QBK30233.1"/>
    </source>
</evidence>
<dbReference type="Gene3D" id="1.10.1520.10">
    <property type="entry name" value="Ribonuclease III domain"/>
    <property type="match status" value="1"/>
</dbReference>
<dbReference type="GO" id="GO:0008033">
    <property type="term" value="P:tRNA processing"/>
    <property type="evidence" value="ECO:0007669"/>
    <property type="project" value="UniProtKB-KW"/>
</dbReference>
<dbReference type="CDD" id="cd00593">
    <property type="entry name" value="RIBOc"/>
    <property type="match status" value="1"/>
</dbReference>
<keyword evidence="7 8" id="KW-0694">RNA-binding</keyword>
<dbReference type="PROSITE" id="PS50142">
    <property type="entry name" value="RNASE_3_2"/>
    <property type="match status" value="1"/>
</dbReference>
<dbReference type="RefSeq" id="WP_131615935.1">
    <property type="nucleotide sequence ID" value="NZ_CP036532.1"/>
</dbReference>
<dbReference type="Proteomes" id="UP000293719">
    <property type="component" value="Chromosome"/>
</dbReference>
<gene>
    <name evidence="8" type="primary">rnc</name>
    <name evidence="11" type="ORF">E0E05_06230</name>
</gene>
<evidence type="ECO:0000256" key="1">
    <source>
        <dbReference type="ARBA" id="ARBA00000109"/>
    </source>
</evidence>
<comment type="similarity">
    <text evidence="2">Belongs to the ribonuclease III family.</text>
</comment>
<dbReference type="Gene3D" id="3.30.160.20">
    <property type="match status" value="1"/>
</dbReference>
<dbReference type="GO" id="GO:0006364">
    <property type="term" value="P:rRNA processing"/>
    <property type="evidence" value="ECO:0007669"/>
    <property type="project" value="UniProtKB-UniRule"/>
</dbReference>
<dbReference type="Pfam" id="PF00035">
    <property type="entry name" value="dsrm"/>
    <property type="match status" value="1"/>
</dbReference>
<keyword evidence="5 8" id="KW-0255">Endonuclease</keyword>
<keyword evidence="8" id="KW-0479">Metal-binding</keyword>
<comment type="subcellular location">
    <subcellularLocation>
        <location evidence="8">Cytoplasm</location>
    </subcellularLocation>
</comment>
<feature type="domain" description="DRBM" evidence="9">
    <location>
        <begin position="166"/>
        <end position="230"/>
    </location>
</feature>
<dbReference type="PROSITE" id="PS50137">
    <property type="entry name" value="DS_RBD"/>
    <property type="match status" value="1"/>
</dbReference>
<keyword evidence="6 8" id="KW-0378">Hydrolase</keyword>
<keyword evidence="12" id="KW-1185">Reference proteome</keyword>
<dbReference type="InterPro" id="IPR011907">
    <property type="entry name" value="RNase_III"/>
</dbReference>
<dbReference type="InterPro" id="IPR036389">
    <property type="entry name" value="RNase_III_sf"/>
</dbReference>